<dbReference type="EMBL" id="BAAAOF010000003">
    <property type="protein sequence ID" value="GAA1925402.1"/>
    <property type="molecule type" value="Genomic_DNA"/>
</dbReference>
<sequence>MPDDVAPSPHVAYDRHVARSARLGGWWRRLGQLVFYVVAALIAGAFGLLIYAFAADLGQPRIWGTFTHEDCEPRPRGGCREVGTWVSQDGSLVKEDVYLDGGSGPDGTTPASYQPSGIISDETNNIVHVPALTGAGLWLSSAFLIGWLGYVAYKALQWGDLRFPSRRTRTRIRTLDTEVSDPDSRKSRRHRAASTPD</sequence>
<dbReference type="Proteomes" id="UP001501343">
    <property type="component" value="Unassembled WGS sequence"/>
</dbReference>
<feature type="transmembrane region" description="Helical" evidence="2">
    <location>
        <begin position="33"/>
        <end position="54"/>
    </location>
</feature>
<keyword evidence="4" id="KW-1185">Reference proteome</keyword>
<accession>A0ABN2PQA9</accession>
<comment type="caution">
    <text evidence="3">The sequence shown here is derived from an EMBL/GenBank/DDBJ whole genome shotgun (WGS) entry which is preliminary data.</text>
</comment>
<feature type="region of interest" description="Disordered" evidence="1">
    <location>
        <begin position="174"/>
        <end position="197"/>
    </location>
</feature>
<organism evidence="3 4">
    <name type="scientific">Microbacterium aoyamense</name>
    <dbReference type="NCBI Taxonomy" id="344166"/>
    <lineage>
        <taxon>Bacteria</taxon>
        <taxon>Bacillati</taxon>
        <taxon>Actinomycetota</taxon>
        <taxon>Actinomycetes</taxon>
        <taxon>Micrococcales</taxon>
        <taxon>Microbacteriaceae</taxon>
        <taxon>Microbacterium</taxon>
    </lineage>
</organism>
<reference evidence="4" key="1">
    <citation type="journal article" date="2019" name="Int. J. Syst. Evol. Microbiol.">
        <title>The Global Catalogue of Microorganisms (GCM) 10K type strain sequencing project: providing services to taxonomists for standard genome sequencing and annotation.</title>
        <authorList>
            <consortium name="The Broad Institute Genomics Platform"/>
            <consortium name="The Broad Institute Genome Sequencing Center for Infectious Disease"/>
            <person name="Wu L."/>
            <person name="Ma J."/>
        </authorList>
    </citation>
    <scope>NUCLEOTIDE SEQUENCE [LARGE SCALE GENOMIC DNA]</scope>
    <source>
        <strain evidence="4">JCM 14900</strain>
    </source>
</reference>
<evidence type="ECO:0000313" key="4">
    <source>
        <dbReference type="Proteomes" id="UP001501343"/>
    </source>
</evidence>
<evidence type="ECO:0000256" key="1">
    <source>
        <dbReference type="SAM" id="MobiDB-lite"/>
    </source>
</evidence>
<proteinExistence type="predicted"/>
<evidence type="ECO:0008006" key="5">
    <source>
        <dbReference type="Google" id="ProtNLM"/>
    </source>
</evidence>
<evidence type="ECO:0000256" key="2">
    <source>
        <dbReference type="SAM" id="Phobius"/>
    </source>
</evidence>
<feature type="transmembrane region" description="Helical" evidence="2">
    <location>
        <begin position="135"/>
        <end position="153"/>
    </location>
</feature>
<keyword evidence="2" id="KW-0812">Transmembrane</keyword>
<feature type="compositionally biased region" description="Basic residues" evidence="1">
    <location>
        <begin position="186"/>
        <end position="197"/>
    </location>
</feature>
<gene>
    <name evidence="3" type="ORF">GCM10009775_17040</name>
</gene>
<protein>
    <recommendedName>
        <fullName evidence="5">Transmembrane protein</fullName>
    </recommendedName>
</protein>
<evidence type="ECO:0000313" key="3">
    <source>
        <dbReference type="EMBL" id="GAA1925402.1"/>
    </source>
</evidence>
<name>A0ABN2PQA9_9MICO</name>
<keyword evidence="2" id="KW-0472">Membrane</keyword>
<keyword evidence="2" id="KW-1133">Transmembrane helix</keyword>